<accession>A0A445LQ92</accession>
<sequence length="233" mass="26164">MYCETPRHDLNKVAQESRSNKDIGNCPGNTEWPRDVLIEILRFCSTVINRFVLPKAMVGPTLLDVVVILNLPIHGEEQSSLFGTCCIPSTTLGIKFSKDDSSYFICIGSVGVVSEYCNFMLAITFNHDLALDLLLRGIFHLLNNLEDGHTKYNTISSPIWILILWARLYFLDALYPSIGLLVTKQDNTCYGQALICLSLPKMLAFFIANWLLTADFTLCFSLTPLQHQLIGSH</sequence>
<evidence type="ECO:0000313" key="2">
    <source>
        <dbReference type="EMBL" id="RZC25443.1"/>
    </source>
</evidence>
<keyword evidence="1" id="KW-1133">Transmembrane helix</keyword>
<keyword evidence="1" id="KW-0472">Membrane</keyword>
<organism evidence="2 3">
    <name type="scientific">Glycine soja</name>
    <name type="common">Wild soybean</name>
    <dbReference type="NCBI Taxonomy" id="3848"/>
    <lineage>
        <taxon>Eukaryota</taxon>
        <taxon>Viridiplantae</taxon>
        <taxon>Streptophyta</taxon>
        <taxon>Embryophyta</taxon>
        <taxon>Tracheophyta</taxon>
        <taxon>Spermatophyta</taxon>
        <taxon>Magnoliopsida</taxon>
        <taxon>eudicotyledons</taxon>
        <taxon>Gunneridae</taxon>
        <taxon>Pentapetalae</taxon>
        <taxon>rosids</taxon>
        <taxon>fabids</taxon>
        <taxon>Fabales</taxon>
        <taxon>Fabaceae</taxon>
        <taxon>Papilionoideae</taxon>
        <taxon>50 kb inversion clade</taxon>
        <taxon>NPAAA clade</taxon>
        <taxon>indigoferoid/millettioid clade</taxon>
        <taxon>Phaseoleae</taxon>
        <taxon>Glycine</taxon>
        <taxon>Glycine subgen. Soja</taxon>
    </lineage>
</organism>
<dbReference type="EMBL" id="QZWG01000002">
    <property type="protein sequence ID" value="RZC25443.1"/>
    <property type="molecule type" value="Genomic_DNA"/>
</dbReference>
<dbReference type="AlphaFoldDB" id="A0A445LQ92"/>
<feature type="transmembrane region" description="Helical" evidence="1">
    <location>
        <begin position="103"/>
        <end position="125"/>
    </location>
</feature>
<name>A0A445LQ92_GLYSO</name>
<proteinExistence type="predicted"/>
<keyword evidence="3" id="KW-1185">Reference proteome</keyword>
<evidence type="ECO:0000256" key="1">
    <source>
        <dbReference type="SAM" id="Phobius"/>
    </source>
</evidence>
<gene>
    <name evidence="2" type="ORF">D0Y65_004227</name>
</gene>
<comment type="caution">
    <text evidence="2">The sequence shown here is derived from an EMBL/GenBank/DDBJ whole genome shotgun (WGS) entry which is preliminary data.</text>
</comment>
<evidence type="ECO:0000313" key="3">
    <source>
        <dbReference type="Proteomes" id="UP000289340"/>
    </source>
</evidence>
<reference evidence="2 3" key="1">
    <citation type="submission" date="2018-09" db="EMBL/GenBank/DDBJ databases">
        <title>A high-quality reference genome of wild soybean provides a powerful tool to mine soybean genomes.</title>
        <authorList>
            <person name="Xie M."/>
            <person name="Chung C.Y.L."/>
            <person name="Li M.-W."/>
            <person name="Wong F.-L."/>
            <person name="Chan T.-F."/>
            <person name="Lam H.-M."/>
        </authorList>
    </citation>
    <scope>NUCLEOTIDE SEQUENCE [LARGE SCALE GENOMIC DNA]</scope>
    <source>
        <strain evidence="3">cv. W05</strain>
        <tissue evidence="2">Hypocotyl of etiolated seedlings</tissue>
    </source>
</reference>
<keyword evidence="1" id="KW-0812">Transmembrane</keyword>
<dbReference type="Proteomes" id="UP000289340">
    <property type="component" value="Chromosome 2"/>
</dbReference>
<protein>
    <submittedName>
        <fullName evidence="2">Uncharacterized protein</fullName>
    </submittedName>
</protein>
<feature type="transmembrane region" description="Helical" evidence="1">
    <location>
        <begin position="159"/>
        <end position="182"/>
    </location>
</feature>